<dbReference type="Proteomes" id="UP000015100">
    <property type="component" value="Unassembled WGS sequence"/>
</dbReference>
<evidence type="ECO:0000313" key="2">
    <source>
        <dbReference type="EMBL" id="EPS43579.1"/>
    </source>
</evidence>
<feature type="signal peptide" evidence="1">
    <location>
        <begin position="1"/>
        <end position="21"/>
    </location>
</feature>
<dbReference type="AlphaFoldDB" id="S8AKZ0"/>
<keyword evidence="3" id="KW-1185">Reference proteome</keyword>
<reference evidence="2 3" key="1">
    <citation type="journal article" date="2013" name="PLoS Genet.">
        <title>Genomic mechanisms accounting for the adaptation to parasitism in nematode-trapping fungi.</title>
        <authorList>
            <person name="Meerupati T."/>
            <person name="Andersson K.M."/>
            <person name="Friman E."/>
            <person name="Kumar D."/>
            <person name="Tunlid A."/>
            <person name="Ahren D."/>
        </authorList>
    </citation>
    <scope>NUCLEOTIDE SEQUENCE [LARGE SCALE GENOMIC DNA]</scope>
    <source>
        <strain evidence="2 3">CBS 200.50</strain>
    </source>
</reference>
<proteinExistence type="predicted"/>
<accession>S8AKZ0</accession>
<sequence>MPSFTQIVIVSIAALAASVSAGPVAARDVNICWGPKSNGTDAYNYPTPARCLNSWNEDAFTAPFALIGASGSSIGVTTETHQTFGPWHCCNSCKPADNCIGWQINANCDCILWKAATTDGAADVFGVYGGPFQNQSGTFHRGPAFPVKPNFFGNSVTN</sequence>
<dbReference type="OMA" id="RDVNICW"/>
<dbReference type="HOGENOM" id="CLU_1618974_0_0_1"/>
<reference evidence="3" key="2">
    <citation type="submission" date="2013-04" db="EMBL/GenBank/DDBJ databases">
        <title>Genomic mechanisms accounting for the adaptation to parasitism in nematode-trapping fungi.</title>
        <authorList>
            <person name="Ahren D.G."/>
        </authorList>
    </citation>
    <scope>NUCLEOTIDE SEQUENCE [LARGE SCALE GENOMIC DNA]</scope>
    <source>
        <strain evidence="3">CBS 200.50</strain>
    </source>
</reference>
<evidence type="ECO:0008006" key="4">
    <source>
        <dbReference type="Google" id="ProtNLM"/>
    </source>
</evidence>
<evidence type="ECO:0000313" key="3">
    <source>
        <dbReference type="Proteomes" id="UP000015100"/>
    </source>
</evidence>
<dbReference type="OrthoDB" id="5381831at2759"/>
<feature type="chain" id="PRO_5004560610" description="Apple domain-containing protein" evidence="1">
    <location>
        <begin position="22"/>
        <end position="158"/>
    </location>
</feature>
<keyword evidence="1" id="KW-0732">Signal</keyword>
<protein>
    <recommendedName>
        <fullName evidence="4">Apple domain-containing protein</fullName>
    </recommendedName>
</protein>
<organism evidence="2 3">
    <name type="scientific">Dactylellina haptotyla (strain CBS 200.50)</name>
    <name type="common">Nematode-trapping fungus</name>
    <name type="synonym">Monacrosporium haptotylum</name>
    <dbReference type="NCBI Taxonomy" id="1284197"/>
    <lineage>
        <taxon>Eukaryota</taxon>
        <taxon>Fungi</taxon>
        <taxon>Dikarya</taxon>
        <taxon>Ascomycota</taxon>
        <taxon>Pezizomycotina</taxon>
        <taxon>Orbiliomycetes</taxon>
        <taxon>Orbiliales</taxon>
        <taxon>Orbiliaceae</taxon>
        <taxon>Dactylellina</taxon>
    </lineage>
</organism>
<gene>
    <name evidence="2" type="ORF">H072_2461</name>
</gene>
<comment type="caution">
    <text evidence="2">The sequence shown here is derived from an EMBL/GenBank/DDBJ whole genome shotgun (WGS) entry which is preliminary data.</text>
</comment>
<name>S8AKZ0_DACHA</name>
<dbReference type="EMBL" id="AQGS01000071">
    <property type="protein sequence ID" value="EPS43579.1"/>
    <property type="molecule type" value="Genomic_DNA"/>
</dbReference>
<evidence type="ECO:0000256" key="1">
    <source>
        <dbReference type="SAM" id="SignalP"/>
    </source>
</evidence>